<organism evidence="13 14">
    <name type="scientific">Acidihalobacter prosperus</name>
    <dbReference type="NCBI Taxonomy" id="160660"/>
    <lineage>
        <taxon>Bacteria</taxon>
        <taxon>Pseudomonadati</taxon>
        <taxon>Pseudomonadota</taxon>
        <taxon>Gammaproteobacteria</taxon>
        <taxon>Chromatiales</taxon>
        <taxon>Ectothiorhodospiraceae</taxon>
        <taxon>Acidihalobacter</taxon>
    </lineage>
</organism>
<dbReference type="EMBL" id="JQSG02000003">
    <property type="protein sequence ID" value="OBS09677.1"/>
    <property type="molecule type" value="Genomic_DNA"/>
</dbReference>
<dbReference type="PANTHER" id="PTHR11351:SF33">
    <property type="entry name" value="DELTA-9 FATTY ACID DESATURASE, DESA"/>
    <property type="match status" value="1"/>
</dbReference>
<evidence type="ECO:0000313" key="14">
    <source>
        <dbReference type="Proteomes" id="UP000029273"/>
    </source>
</evidence>
<dbReference type="GO" id="GO:0006631">
    <property type="term" value="P:fatty acid metabolic process"/>
    <property type="evidence" value="ECO:0007669"/>
    <property type="project" value="UniProtKB-KW"/>
</dbReference>
<evidence type="ECO:0000256" key="7">
    <source>
        <dbReference type="ARBA" id="ARBA00023004"/>
    </source>
</evidence>
<feature type="domain" description="Fatty acid desaturase" evidence="11">
    <location>
        <begin position="21"/>
        <end position="224"/>
    </location>
</feature>
<feature type="transmembrane region" description="Helical" evidence="10">
    <location>
        <begin position="21"/>
        <end position="43"/>
    </location>
</feature>
<evidence type="ECO:0000256" key="3">
    <source>
        <dbReference type="ARBA" id="ARBA00022692"/>
    </source>
</evidence>
<dbReference type="GO" id="GO:0016020">
    <property type="term" value="C:membrane"/>
    <property type="evidence" value="ECO:0007669"/>
    <property type="project" value="UniProtKB-SubCell"/>
</dbReference>
<keyword evidence="3 10" id="KW-0812">Transmembrane</keyword>
<feature type="domain" description="Transposase IS204/IS1001/IS1096/IS1165 DDE" evidence="12">
    <location>
        <begin position="277"/>
        <end position="395"/>
    </location>
</feature>
<comment type="caution">
    <text evidence="13">The sequence shown here is derived from an EMBL/GenBank/DDBJ whole genome shotgun (WGS) entry which is preliminary data.</text>
</comment>
<gene>
    <name evidence="13" type="ORF">Thpro_022005</name>
</gene>
<dbReference type="Proteomes" id="UP000029273">
    <property type="component" value="Unassembled WGS sequence"/>
</dbReference>
<keyword evidence="5 10" id="KW-1133">Transmembrane helix</keyword>
<evidence type="ECO:0000256" key="8">
    <source>
        <dbReference type="ARBA" id="ARBA00023098"/>
    </source>
</evidence>
<keyword evidence="14" id="KW-1185">Reference proteome</keyword>
<dbReference type="InterPro" id="IPR002560">
    <property type="entry name" value="Transposase_DDE"/>
</dbReference>
<evidence type="ECO:0000256" key="9">
    <source>
        <dbReference type="ARBA" id="ARBA00023136"/>
    </source>
</evidence>
<evidence type="ECO:0000256" key="10">
    <source>
        <dbReference type="SAM" id="Phobius"/>
    </source>
</evidence>
<name>A0A1A6C540_9GAMM</name>
<evidence type="ECO:0000259" key="11">
    <source>
        <dbReference type="Pfam" id="PF00487"/>
    </source>
</evidence>
<dbReference type="Pfam" id="PF00487">
    <property type="entry name" value="FA_desaturase"/>
    <property type="match status" value="1"/>
</dbReference>
<evidence type="ECO:0000259" key="12">
    <source>
        <dbReference type="Pfam" id="PF01610"/>
    </source>
</evidence>
<feature type="transmembrane region" description="Helical" evidence="10">
    <location>
        <begin position="145"/>
        <end position="169"/>
    </location>
</feature>
<evidence type="ECO:0000256" key="6">
    <source>
        <dbReference type="ARBA" id="ARBA00023002"/>
    </source>
</evidence>
<keyword evidence="4" id="KW-0276">Fatty acid metabolism</keyword>
<evidence type="ECO:0000313" key="13">
    <source>
        <dbReference type="EMBL" id="OBS09677.1"/>
    </source>
</evidence>
<protein>
    <submittedName>
        <fullName evidence="13">Fatty acid desaturase</fullName>
    </submittedName>
</protein>
<evidence type="ECO:0000256" key="1">
    <source>
        <dbReference type="ARBA" id="ARBA00004141"/>
    </source>
</evidence>
<sequence>MGIEYMSFSLSMLYGYLQLPWWGYVLVALALTHVTIVTVTLFLHRCQAHRALDMHPLVQHFFRFWLWLTTGMVTKEWVAIHRKHHAKCETPEDPHSPHVYGIGKVMLEGAELYRAESLRPETMEAYGHGTPDDWLERHLYSRHNFMGVTLMAFIDAALFGVYGIVIWAVQMLWIPFWAAGVINGLGHYRGYRNYETTDGSTNVSPIGIIVGGEEMHNNHHAFPSSAKFSMRRWEFDIGWMYIRLLQAFGLALVKKVAPRPVIVADKDKLDAETARAVVVGRLHLMANYARQVMLPVLREELHKADDSCRRLLKRGRRALVREESRMDERTRARLADALESCESLNTVYQFRLRLQALWSRTQATDKLLGSLQEWCTQAEASGIRALQDFARELRGYSLGKTVVSGRV</sequence>
<dbReference type="CDD" id="cd03505">
    <property type="entry name" value="Delta9-FADS-like"/>
    <property type="match status" value="1"/>
</dbReference>
<accession>A0A1A6C540</accession>
<evidence type="ECO:0000256" key="4">
    <source>
        <dbReference type="ARBA" id="ARBA00022832"/>
    </source>
</evidence>
<evidence type="ECO:0000256" key="5">
    <source>
        <dbReference type="ARBA" id="ARBA00022989"/>
    </source>
</evidence>
<dbReference type="GO" id="GO:0016717">
    <property type="term" value="F:oxidoreductase activity, acting on paired donors, with oxidation of a pair of donors resulting in the reduction of molecular oxygen to two molecules of water"/>
    <property type="evidence" value="ECO:0007669"/>
    <property type="project" value="InterPro"/>
</dbReference>
<keyword evidence="7" id="KW-0408">Iron</keyword>
<dbReference type="PANTHER" id="PTHR11351">
    <property type="entry name" value="ACYL-COA DESATURASE"/>
    <property type="match status" value="1"/>
</dbReference>
<evidence type="ECO:0000256" key="2">
    <source>
        <dbReference type="ARBA" id="ARBA00008749"/>
    </source>
</evidence>
<dbReference type="AlphaFoldDB" id="A0A1A6C540"/>
<dbReference type="InterPro" id="IPR005804">
    <property type="entry name" value="FA_desaturase_dom"/>
</dbReference>
<proteinExistence type="inferred from homology"/>
<comment type="similarity">
    <text evidence="2">Belongs to the fatty acid desaturase type 2 family.</text>
</comment>
<dbReference type="Pfam" id="PF01610">
    <property type="entry name" value="DDE_Tnp_ISL3"/>
    <property type="match status" value="1"/>
</dbReference>
<keyword evidence="6" id="KW-0560">Oxidoreductase</keyword>
<reference evidence="13 14" key="1">
    <citation type="journal article" date="2014" name="Genome Announc.">
        <title>Draft Genome Sequence of the Iron-Oxidizing, Acidophilic, and Halotolerant 'Thiobacillus prosperus' Type Strain DSM 5130.</title>
        <authorList>
            <person name="Ossandon F.J."/>
            <person name="Cardenas J.P."/>
            <person name="Corbett M."/>
            <person name="Quatrini R."/>
            <person name="Holmes D.S."/>
            <person name="Watkin E."/>
        </authorList>
    </citation>
    <scope>NUCLEOTIDE SEQUENCE [LARGE SCALE GENOMIC DNA]</scope>
    <source>
        <strain evidence="13 14">DSM 5130</strain>
    </source>
</reference>
<dbReference type="InterPro" id="IPR015876">
    <property type="entry name" value="Acyl-CoA_DS"/>
</dbReference>
<keyword evidence="8" id="KW-0443">Lipid metabolism</keyword>
<keyword evidence="9 10" id="KW-0472">Membrane</keyword>
<dbReference type="STRING" id="160660.BJI67_02770"/>
<comment type="subcellular location">
    <subcellularLocation>
        <location evidence="1">Membrane</location>
        <topology evidence="1">Multi-pass membrane protein</topology>
    </subcellularLocation>
</comment>